<dbReference type="AlphaFoldDB" id="A0A2P8IB05"/>
<name>A0A2P8IB05_SACCR</name>
<dbReference type="NCBIfam" id="NF041390">
    <property type="entry name" value="TadE_Rv3655c"/>
    <property type="match status" value="1"/>
</dbReference>
<evidence type="ECO:0000313" key="3">
    <source>
        <dbReference type="Proteomes" id="UP000241118"/>
    </source>
</evidence>
<organism evidence="2 3">
    <name type="scientific">Saccharothrix carnea</name>
    <dbReference type="NCBI Taxonomy" id="1280637"/>
    <lineage>
        <taxon>Bacteria</taxon>
        <taxon>Bacillati</taxon>
        <taxon>Actinomycetota</taxon>
        <taxon>Actinomycetes</taxon>
        <taxon>Pseudonocardiales</taxon>
        <taxon>Pseudonocardiaceae</taxon>
        <taxon>Saccharothrix</taxon>
    </lineage>
</organism>
<keyword evidence="1" id="KW-0472">Membrane</keyword>
<accession>A0A2P8IB05</accession>
<evidence type="ECO:0008006" key="4">
    <source>
        <dbReference type="Google" id="ProtNLM"/>
    </source>
</evidence>
<keyword evidence="3" id="KW-1185">Reference proteome</keyword>
<evidence type="ECO:0000313" key="2">
    <source>
        <dbReference type="EMBL" id="PSL55654.1"/>
    </source>
</evidence>
<gene>
    <name evidence="2" type="ORF">B0I31_105625</name>
</gene>
<evidence type="ECO:0000256" key="1">
    <source>
        <dbReference type="SAM" id="Phobius"/>
    </source>
</evidence>
<keyword evidence="1" id="KW-1133">Transmembrane helix</keyword>
<protein>
    <recommendedName>
        <fullName evidence="4">TadE-like protein</fullName>
    </recommendedName>
</protein>
<dbReference type="EMBL" id="PYAX01000005">
    <property type="protein sequence ID" value="PSL55654.1"/>
    <property type="molecule type" value="Genomic_DNA"/>
</dbReference>
<comment type="caution">
    <text evidence="2">The sequence shown here is derived from an EMBL/GenBank/DDBJ whole genome shotgun (WGS) entry which is preliminary data.</text>
</comment>
<dbReference type="InterPro" id="IPR049790">
    <property type="entry name" value="Rv3655c/TadE"/>
</dbReference>
<keyword evidence="1" id="KW-0812">Transmembrane</keyword>
<feature type="transmembrane region" description="Helical" evidence="1">
    <location>
        <begin position="16"/>
        <end position="38"/>
    </location>
</feature>
<dbReference type="OrthoDB" id="4481209at2"/>
<proteinExistence type="predicted"/>
<dbReference type="Proteomes" id="UP000241118">
    <property type="component" value="Unassembled WGS sequence"/>
</dbReference>
<dbReference type="RefSeq" id="WP_106616481.1">
    <property type="nucleotide sequence ID" value="NZ_PYAX01000005.1"/>
</dbReference>
<reference evidence="2 3" key="1">
    <citation type="submission" date="2018-03" db="EMBL/GenBank/DDBJ databases">
        <title>Genomic Encyclopedia of Type Strains, Phase III (KMG-III): the genomes of soil and plant-associated and newly described type strains.</title>
        <authorList>
            <person name="Whitman W."/>
        </authorList>
    </citation>
    <scope>NUCLEOTIDE SEQUENCE [LARGE SCALE GENOMIC DNA]</scope>
    <source>
        <strain evidence="2 3">CGMCC 4.7097</strain>
    </source>
</reference>
<sequence>MKPGLGDDRGGVTVEAAVAVCGLVALLLLGIGAVMAVVDYLRCTDAAREAARLVARGDDARVRGVVEGIAPEGARWAVRRAEDTASVEVTVSWLGVELRGGAYAVVEPGVVGG</sequence>